<sequence>MEKYIGEFLGTMVLIAFGTGFGSSISLKHALSKNMSPSFLTVIFAWGFAVMCGVYVAGFFETGGHLNPAVTIAFALGGLFDWSMVAGYIIAQILGAFTGAAIVVLHYYPHFQATTAEEGNSVGIFATGPAIPNTTFNFLSEVIATFFFIFVLLLMNTAGFAVGLAPVVVAFLVMAIGLSFGSTTGYAINPARDFGPRLAYALLPIPNKGGANWGYAWIPIVGPTVGATLAVFLFKALGMG</sequence>
<accession>A0A0Z8PA39</accession>
<dbReference type="PANTHER" id="PTHR43829:SF9">
    <property type="entry name" value="AQUAPORIN-9"/>
    <property type="match status" value="1"/>
</dbReference>
<comment type="subcellular location">
    <subcellularLocation>
        <location evidence="1">Membrane</location>
        <topology evidence="1">Multi-pass membrane protein</topology>
    </subcellularLocation>
</comment>
<dbReference type="RefSeq" id="WP_044766844.1">
    <property type="nucleotide sequence ID" value="NZ_CEIH01000039.1"/>
</dbReference>
<feature type="transmembrane region" description="Helical" evidence="8">
    <location>
        <begin position="136"/>
        <end position="155"/>
    </location>
</feature>
<evidence type="ECO:0000256" key="1">
    <source>
        <dbReference type="ARBA" id="ARBA00004141"/>
    </source>
</evidence>
<proteinExistence type="inferred from homology"/>
<evidence type="ECO:0000313" key="9">
    <source>
        <dbReference type="EMBL" id="CYW41916.1"/>
    </source>
</evidence>
<dbReference type="InterPro" id="IPR022357">
    <property type="entry name" value="MIP_CS"/>
</dbReference>
<keyword evidence="3 7" id="KW-0813">Transport</keyword>
<dbReference type="SUPFAM" id="SSF81338">
    <property type="entry name" value="Aquaporin-like"/>
    <property type="match status" value="1"/>
</dbReference>
<keyword evidence="5 8" id="KW-1133">Transmembrane helix</keyword>
<reference evidence="9 10" key="1">
    <citation type="submission" date="2016-02" db="EMBL/GenBank/DDBJ databases">
        <authorList>
            <consortium name="Pathogen Informatics"/>
        </authorList>
    </citation>
    <scope>NUCLEOTIDE SEQUENCE [LARGE SCALE GENOMIC DNA]</scope>
    <source>
        <strain evidence="9 10">SS1013</strain>
    </source>
</reference>
<dbReference type="InterPro" id="IPR023271">
    <property type="entry name" value="Aquaporin-like"/>
</dbReference>
<name>A0A0Z8PA39_STRSU</name>
<comment type="similarity">
    <text evidence="2 7">Belongs to the MIP/aquaporin (TC 1.A.8) family.</text>
</comment>
<dbReference type="AlphaFoldDB" id="A0A0Z8PA39"/>
<dbReference type="NCBIfam" id="TIGR00861">
    <property type="entry name" value="MIP"/>
    <property type="match status" value="1"/>
</dbReference>
<keyword evidence="4 7" id="KW-0812">Transmembrane</keyword>
<feature type="transmembrane region" description="Helical" evidence="8">
    <location>
        <begin position="167"/>
        <end position="188"/>
    </location>
</feature>
<feature type="transmembrane region" description="Helical" evidence="8">
    <location>
        <begin position="89"/>
        <end position="108"/>
    </location>
</feature>
<dbReference type="InterPro" id="IPR050363">
    <property type="entry name" value="MIP/Aquaporin"/>
</dbReference>
<dbReference type="EMBL" id="FIJK01000039">
    <property type="protein sequence ID" value="CYW41916.1"/>
    <property type="molecule type" value="Genomic_DNA"/>
</dbReference>
<dbReference type="Proteomes" id="UP000069526">
    <property type="component" value="Unassembled WGS sequence"/>
</dbReference>
<evidence type="ECO:0000256" key="3">
    <source>
        <dbReference type="ARBA" id="ARBA00022448"/>
    </source>
</evidence>
<dbReference type="PROSITE" id="PS00221">
    <property type="entry name" value="MIP"/>
    <property type="match status" value="1"/>
</dbReference>
<gene>
    <name evidence="9" type="primary">gla_3</name>
    <name evidence="9" type="ORF">ERS132539_01557</name>
</gene>
<evidence type="ECO:0000256" key="2">
    <source>
        <dbReference type="ARBA" id="ARBA00006175"/>
    </source>
</evidence>
<dbReference type="Pfam" id="PF00230">
    <property type="entry name" value="MIP"/>
    <property type="match status" value="1"/>
</dbReference>
<keyword evidence="6 8" id="KW-0472">Membrane</keyword>
<evidence type="ECO:0000313" key="10">
    <source>
        <dbReference type="Proteomes" id="UP000069526"/>
    </source>
</evidence>
<evidence type="ECO:0000256" key="5">
    <source>
        <dbReference type="ARBA" id="ARBA00022989"/>
    </source>
</evidence>
<evidence type="ECO:0000256" key="4">
    <source>
        <dbReference type="ARBA" id="ARBA00022692"/>
    </source>
</evidence>
<dbReference type="Gene3D" id="1.20.1080.10">
    <property type="entry name" value="Glycerol uptake facilitator protein"/>
    <property type="match status" value="1"/>
</dbReference>
<organism evidence="9 10">
    <name type="scientific">Streptococcus suis</name>
    <dbReference type="NCBI Taxonomy" id="1307"/>
    <lineage>
        <taxon>Bacteria</taxon>
        <taxon>Bacillati</taxon>
        <taxon>Bacillota</taxon>
        <taxon>Bacilli</taxon>
        <taxon>Lactobacillales</taxon>
        <taxon>Streptococcaceae</taxon>
        <taxon>Streptococcus</taxon>
    </lineage>
</organism>
<dbReference type="PRINTS" id="PR00783">
    <property type="entry name" value="MINTRINSICP"/>
</dbReference>
<feature type="transmembrane region" description="Helical" evidence="8">
    <location>
        <begin position="39"/>
        <end position="60"/>
    </location>
</feature>
<feature type="transmembrane region" description="Helical" evidence="8">
    <location>
        <begin position="214"/>
        <end position="234"/>
    </location>
</feature>
<evidence type="ECO:0000256" key="7">
    <source>
        <dbReference type="RuleBase" id="RU000477"/>
    </source>
</evidence>
<feature type="transmembrane region" description="Helical" evidence="8">
    <location>
        <begin position="6"/>
        <end position="27"/>
    </location>
</feature>
<dbReference type="InterPro" id="IPR000425">
    <property type="entry name" value="MIP"/>
</dbReference>
<evidence type="ECO:0000256" key="8">
    <source>
        <dbReference type="SAM" id="Phobius"/>
    </source>
</evidence>
<protein>
    <submittedName>
        <fullName evidence="9">Glycerol uptake facilitator protein</fullName>
    </submittedName>
</protein>
<dbReference type="GO" id="GO:0005886">
    <property type="term" value="C:plasma membrane"/>
    <property type="evidence" value="ECO:0007669"/>
    <property type="project" value="TreeGrafter"/>
</dbReference>
<dbReference type="PANTHER" id="PTHR43829">
    <property type="entry name" value="AQUAPORIN OR AQUAGLYCEROPORIN RELATED"/>
    <property type="match status" value="1"/>
</dbReference>
<evidence type="ECO:0000256" key="6">
    <source>
        <dbReference type="ARBA" id="ARBA00023136"/>
    </source>
</evidence>
<dbReference type="GO" id="GO:0015254">
    <property type="term" value="F:glycerol channel activity"/>
    <property type="evidence" value="ECO:0007669"/>
    <property type="project" value="TreeGrafter"/>
</dbReference>